<reference evidence="3 4" key="1">
    <citation type="journal article" date="2018" name="BMC Genomics">
        <title>The genome of Naegleria lovaniensis, the basis for a comparative approach to unravel pathogenicity factors of the human pathogenic amoeba N. fowleri.</title>
        <authorList>
            <person name="Liechti N."/>
            <person name="Schurch N."/>
            <person name="Bruggmann R."/>
            <person name="Wittwer M."/>
        </authorList>
    </citation>
    <scope>NUCLEOTIDE SEQUENCE [LARGE SCALE GENOMIC DNA]</scope>
    <source>
        <strain evidence="3 4">ATCC 30569</strain>
    </source>
</reference>
<proteinExistence type="predicted"/>
<dbReference type="RefSeq" id="XP_044556037.1">
    <property type="nucleotide sequence ID" value="XM_044693487.1"/>
</dbReference>
<dbReference type="AlphaFoldDB" id="A0AA88H002"/>
<name>A0AA88H002_NAELO</name>
<dbReference type="Gene3D" id="1.20.5.300">
    <property type="match status" value="1"/>
</dbReference>
<evidence type="ECO:0000313" key="4">
    <source>
        <dbReference type="Proteomes" id="UP000816034"/>
    </source>
</evidence>
<dbReference type="EMBL" id="PYSW02000001">
    <property type="protein sequence ID" value="KAG2394143.1"/>
    <property type="molecule type" value="Genomic_DNA"/>
</dbReference>
<accession>A0AA88H002</accession>
<feature type="coiled-coil region" evidence="1">
    <location>
        <begin position="226"/>
        <end position="412"/>
    </location>
</feature>
<feature type="compositionally biased region" description="Basic residues" evidence="2">
    <location>
        <begin position="604"/>
        <end position="616"/>
    </location>
</feature>
<feature type="region of interest" description="Disordered" evidence="2">
    <location>
        <begin position="587"/>
        <end position="677"/>
    </location>
</feature>
<sequence>MHHMDEVMGIEFMYFERLDTECYHQLVKNYYFERTMNEFKVKCLRERKCTTSDDDEVDASFSYEEAITKLDTLLNHQIKKSLENHCKNLLLDPASISVFISKNESKQLFINGEEQVHEFCSNFHQNNTKLCKFHILELSIQRKVLSFAKSIPSKMIEKFIWYSLVRKLGLDHQEEALALIHSLKIEFNPKSMEIHVKVENNVDPLAEIWKLAVVALLFFLTFEWIYKRTIEDKKNQEERYTNLEAELSLSNSKVCDLTTKQIEQAVQIQQLTTEKVQLENEKATLESKLSTCKYQLSEQLDNNNILINREQLIMKEHATQLHEALEKLKKTNKIQLEEKNEMIKKLDGSLTLEKNKVKQYQEECEKARAQLKQIEKDRDFTTSQLKELSRIKEKLEQEKKELTEKIKEGHKLLALKTKECEDSIKTNEIQAQKITTLTVELEDNKNTYEHQTKELNFIKEELKSCTTNLNKLKETCKQQSSEISELQQGLESSQKDIQERNDQIVTLEKELEKKECELERVYDLFGKVEQDYHDLRQLHSRCKQEQHGSSGDVEVVTPIESSTGIEVSEETTPIQIKEVTNQNLNETTSEVTFSKSSSQEKSKERLKKSKKKKTKHSSVSTSQIPNQQAESTLNQGNSTIDSTQTPEYFPTPIDMSSNAVAEEQKAKRTAKKKLQRPVKKQLFVKTIAK</sequence>
<evidence type="ECO:0000256" key="1">
    <source>
        <dbReference type="SAM" id="Coils"/>
    </source>
</evidence>
<keyword evidence="1" id="KW-0175">Coiled coil</keyword>
<evidence type="ECO:0000256" key="2">
    <source>
        <dbReference type="SAM" id="MobiDB-lite"/>
    </source>
</evidence>
<feature type="compositionally biased region" description="Basic residues" evidence="2">
    <location>
        <begin position="667"/>
        <end position="677"/>
    </location>
</feature>
<dbReference type="GeneID" id="68096362"/>
<feature type="coiled-coil region" evidence="1">
    <location>
        <begin position="441"/>
        <end position="524"/>
    </location>
</feature>
<feature type="compositionally biased region" description="Polar residues" evidence="2">
    <location>
        <begin position="623"/>
        <end position="646"/>
    </location>
</feature>
<comment type="caution">
    <text evidence="3">The sequence shown here is derived from an EMBL/GenBank/DDBJ whole genome shotgun (WGS) entry which is preliminary data.</text>
</comment>
<dbReference type="Proteomes" id="UP000816034">
    <property type="component" value="Unassembled WGS sequence"/>
</dbReference>
<organism evidence="3 4">
    <name type="scientific">Naegleria lovaniensis</name>
    <name type="common">Amoeba</name>
    <dbReference type="NCBI Taxonomy" id="51637"/>
    <lineage>
        <taxon>Eukaryota</taxon>
        <taxon>Discoba</taxon>
        <taxon>Heterolobosea</taxon>
        <taxon>Tetramitia</taxon>
        <taxon>Eutetramitia</taxon>
        <taxon>Vahlkampfiidae</taxon>
        <taxon>Naegleria</taxon>
    </lineage>
</organism>
<gene>
    <name evidence="3" type="ORF">C9374_003907</name>
</gene>
<evidence type="ECO:0000313" key="3">
    <source>
        <dbReference type="EMBL" id="KAG2394143.1"/>
    </source>
</evidence>
<protein>
    <submittedName>
        <fullName evidence="3">Uncharacterized protein</fullName>
    </submittedName>
</protein>
<keyword evidence="4" id="KW-1185">Reference proteome</keyword>